<reference evidence="2 3" key="1">
    <citation type="submission" date="2019-03" db="EMBL/GenBank/DDBJ databases">
        <title>First draft genome of Liparis tanakae, snailfish: a comprehensive survey of snailfish specific genes.</title>
        <authorList>
            <person name="Kim W."/>
            <person name="Song I."/>
            <person name="Jeong J.-H."/>
            <person name="Kim D."/>
            <person name="Kim S."/>
            <person name="Ryu S."/>
            <person name="Song J.Y."/>
            <person name="Lee S.K."/>
        </authorList>
    </citation>
    <scope>NUCLEOTIDE SEQUENCE [LARGE SCALE GENOMIC DNA]</scope>
    <source>
        <tissue evidence="2">Muscle</tissue>
    </source>
</reference>
<accession>A0A4Z2HBK9</accession>
<evidence type="ECO:0000256" key="1">
    <source>
        <dbReference type="SAM" id="MobiDB-lite"/>
    </source>
</evidence>
<evidence type="ECO:0000313" key="2">
    <source>
        <dbReference type="EMBL" id="TNN63277.1"/>
    </source>
</evidence>
<comment type="caution">
    <text evidence="2">The sequence shown here is derived from an EMBL/GenBank/DDBJ whole genome shotgun (WGS) entry which is preliminary data.</text>
</comment>
<dbReference type="AlphaFoldDB" id="A0A4Z2HBK9"/>
<dbReference type="EMBL" id="SRLO01000277">
    <property type="protein sequence ID" value="TNN63277.1"/>
    <property type="molecule type" value="Genomic_DNA"/>
</dbReference>
<proteinExistence type="predicted"/>
<sequence>MYVQGHSQWQPQGSWTLTGRRLQPVTADFVVLKRHRSTGVAQERVAAVLLQPRLSRLNHNNRHFPEYYEILNVEGETEAFSTLTAKLVGPPADGDSRLRTGLSVGRHDVTETRTVAH</sequence>
<feature type="region of interest" description="Disordered" evidence="1">
    <location>
        <begin position="90"/>
        <end position="117"/>
    </location>
</feature>
<protein>
    <submittedName>
        <fullName evidence="2">Uncharacterized protein</fullName>
    </submittedName>
</protein>
<dbReference type="Proteomes" id="UP000314294">
    <property type="component" value="Unassembled WGS sequence"/>
</dbReference>
<evidence type="ECO:0000313" key="3">
    <source>
        <dbReference type="Proteomes" id="UP000314294"/>
    </source>
</evidence>
<name>A0A4Z2HBK9_9TELE</name>
<keyword evidence="3" id="KW-1185">Reference proteome</keyword>
<organism evidence="2 3">
    <name type="scientific">Liparis tanakae</name>
    <name type="common">Tanaka's snailfish</name>
    <dbReference type="NCBI Taxonomy" id="230148"/>
    <lineage>
        <taxon>Eukaryota</taxon>
        <taxon>Metazoa</taxon>
        <taxon>Chordata</taxon>
        <taxon>Craniata</taxon>
        <taxon>Vertebrata</taxon>
        <taxon>Euteleostomi</taxon>
        <taxon>Actinopterygii</taxon>
        <taxon>Neopterygii</taxon>
        <taxon>Teleostei</taxon>
        <taxon>Neoteleostei</taxon>
        <taxon>Acanthomorphata</taxon>
        <taxon>Eupercaria</taxon>
        <taxon>Perciformes</taxon>
        <taxon>Cottioidei</taxon>
        <taxon>Cottales</taxon>
        <taxon>Liparidae</taxon>
        <taxon>Liparis</taxon>
    </lineage>
</organism>
<gene>
    <name evidence="2" type="ORF">EYF80_026528</name>
</gene>